<keyword evidence="2 12" id="KW-0004">4Fe-4S</keyword>
<evidence type="ECO:0000256" key="12">
    <source>
        <dbReference type="HAMAP-Rule" id="MF_01849"/>
    </source>
</evidence>
<keyword evidence="9 12" id="KW-0408">Iron</keyword>
<evidence type="ECO:0000256" key="5">
    <source>
        <dbReference type="ARBA" id="ARBA00022603"/>
    </source>
</evidence>
<comment type="similarity">
    <text evidence="12">Belongs to the radical SAM superfamily. RlmN family.</text>
</comment>
<evidence type="ECO:0000313" key="14">
    <source>
        <dbReference type="EMBL" id="KKR12397.1"/>
    </source>
</evidence>
<dbReference type="FunFam" id="3.20.20.70:FF:000014">
    <property type="entry name" value="Probable dual-specificity RNA methyltransferase RlmN"/>
    <property type="match status" value="1"/>
</dbReference>
<comment type="catalytic activity">
    <reaction evidence="12">
        <text>adenosine(37) in tRNA + 2 reduced [2Fe-2S]-[ferredoxin] + 2 S-adenosyl-L-methionine = 2-methyladenosine(37) in tRNA + 5'-deoxyadenosine + L-methionine + 2 oxidized [2Fe-2S]-[ferredoxin] + S-adenosyl-L-homocysteine</text>
        <dbReference type="Rhea" id="RHEA:43332"/>
        <dbReference type="Rhea" id="RHEA-COMP:10000"/>
        <dbReference type="Rhea" id="RHEA-COMP:10001"/>
        <dbReference type="Rhea" id="RHEA-COMP:10162"/>
        <dbReference type="Rhea" id="RHEA-COMP:10485"/>
        <dbReference type="ChEBI" id="CHEBI:17319"/>
        <dbReference type="ChEBI" id="CHEBI:33737"/>
        <dbReference type="ChEBI" id="CHEBI:33738"/>
        <dbReference type="ChEBI" id="CHEBI:57844"/>
        <dbReference type="ChEBI" id="CHEBI:57856"/>
        <dbReference type="ChEBI" id="CHEBI:59789"/>
        <dbReference type="ChEBI" id="CHEBI:74411"/>
        <dbReference type="ChEBI" id="CHEBI:74497"/>
        <dbReference type="EC" id="2.1.1.192"/>
    </reaction>
</comment>
<keyword evidence="5 12" id="KW-0489">Methyltransferase</keyword>
<evidence type="ECO:0000256" key="7">
    <source>
        <dbReference type="ARBA" id="ARBA00022691"/>
    </source>
</evidence>
<comment type="caution">
    <text evidence="12">Lacks conserved residue(s) required for the propagation of feature annotation.</text>
</comment>
<keyword evidence="11 12" id="KW-1015">Disulfide bond</keyword>
<keyword evidence="10 12" id="KW-0411">Iron-sulfur</keyword>
<dbReference type="Proteomes" id="UP000034665">
    <property type="component" value="Unassembled WGS sequence"/>
</dbReference>
<dbReference type="PIRSF" id="PIRSF006004">
    <property type="entry name" value="CHP00048"/>
    <property type="match status" value="1"/>
</dbReference>
<dbReference type="SFLD" id="SFLDS00029">
    <property type="entry name" value="Radical_SAM"/>
    <property type="match status" value="1"/>
</dbReference>
<dbReference type="Gene3D" id="3.20.20.70">
    <property type="entry name" value="Aldolase class I"/>
    <property type="match status" value="1"/>
</dbReference>
<dbReference type="SFLD" id="SFLDF00275">
    <property type="entry name" value="adenosine_C2_methyltransferase"/>
    <property type="match status" value="1"/>
</dbReference>
<feature type="binding site" evidence="12">
    <location>
        <position position="183"/>
    </location>
    <ligand>
        <name>S-adenosyl-L-methionine</name>
        <dbReference type="ChEBI" id="CHEBI:59789"/>
    </ligand>
</feature>
<gene>
    <name evidence="12" type="primary">rlmN</name>
    <name evidence="14" type="ORF">UT41_C0002G0171</name>
</gene>
<evidence type="ECO:0000259" key="13">
    <source>
        <dbReference type="PROSITE" id="PS51918"/>
    </source>
</evidence>
<dbReference type="SFLD" id="SFLDG01062">
    <property type="entry name" value="methyltransferase_(Class_A)"/>
    <property type="match status" value="1"/>
</dbReference>
<keyword evidence="7 12" id="KW-0949">S-adenosyl-L-methionine</keyword>
<keyword evidence="8 12" id="KW-0479">Metal-binding</keyword>
<dbReference type="PANTHER" id="PTHR30544:SF5">
    <property type="entry name" value="RADICAL SAM CORE DOMAIN-CONTAINING PROTEIN"/>
    <property type="match status" value="1"/>
</dbReference>
<feature type="domain" description="Radical SAM core" evidence="13">
    <location>
        <begin position="87"/>
        <end position="318"/>
    </location>
</feature>
<keyword evidence="3 12" id="KW-0963">Cytoplasm</keyword>
<evidence type="ECO:0000313" key="15">
    <source>
        <dbReference type="Proteomes" id="UP000034665"/>
    </source>
</evidence>
<dbReference type="InterPro" id="IPR006638">
    <property type="entry name" value="Elp3/MiaA/NifB-like_rSAM"/>
</dbReference>
<dbReference type="PROSITE" id="PS51918">
    <property type="entry name" value="RADICAL_SAM"/>
    <property type="match status" value="1"/>
</dbReference>
<dbReference type="SUPFAM" id="SSF102114">
    <property type="entry name" value="Radical SAM enzymes"/>
    <property type="match status" value="1"/>
</dbReference>
<feature type="binding site" evidence="12">
    <location>
        <begin position="151"/>
        <end position="152"/>
    </location>
    <ligand>
        <name>S-adenosyl-L-methionine</name>
        <dbReference type="ChEBI" id="CHEBI:59789"/>
    </ligand>
</feature>
<name>A0A0G0RFE5_9BACT</name>
<comment type="subcellular location">
    <subcellularLocation>
        <location evidence="1 12">Cytoplasm</location>
    </subcellularLocation>
</comment>
<dbReference type="Pfam" id="PF04055">
    <property type="entry name" value="Radical_SAM"/>
    <property type="match status" value="1"/>
</dbReference>
<comment type="miscellaneous">
    <text evidence="12">Reaction proceeds by a ping-pong mechanism involving intermediate methylation of a conserved cysteine residue.</text>
</comment>
<dbReference type="GO" id="GO:0030488">
    <property type="term" value="P:tRNA methylation"/>
    <property type="evidence" value="ECO:0007669"/>
    <property type="project" value="UniProtKB-UniRule"/>
</dbReference>
<dbReference type="GO" id="GO:0005737">
    <property type="term" value="C:cytoplasm"/>
    <property type="evidence" value="ECO:0007669"/>
    <property type="project" value="UniProtKB-SubCell"/>
</dbReference>
<feature type="binding site" evidence="12">
    <location>
        <position position="282"/>
    </location>
    <ligand>
        <name>S-adenosyl-L-methionine</name>
        <dbReference type="ChEBI" id="CHEBI:59789"/>
    </ligand>
</feature>
<dbReference type="InterPro" id="IPR013785">
    <property type="entry name" value="Aldolase_TIM"/>
</dbReference>
<dbReference type="PANTHER" id="PTHR30544">
    <property type="entry name" value="23S RRNA METHYLTRANSFERASE"/>
    <property type="match status" value="1"/>
</dbReference>
<keyword evidence="6 12" id="KW-0808">Transferase</keyword>
<feature type="active site" description="Proton acceptor" evidence="12">
    <location>
        <position position="80"/>
    </location>
</feature>
<feature type="binding site" evidence="12">
    <location>
        <position position="101"/>
    </location>
    <ligand>
        <name>[4Fe-4S] cluster</name>
        <dbReference type="ChEBI" id="CHEBI:49883"/>
        <note>4Fe-4S-S-AdoMet</note>
    </ligand>
</feature>
<organism evidence="14 15">
    <name type="scientific">Candidatus Wolfebacteria bacterium GW2011_GWC2_39_22</name>
    <dbReference type="NCBI Taxonomy" id="1619013"/>
    <lineage>
        <taxon>Bacteria</taxon>
        <taxon>Candidatus Wolfeibacteriota</taxon>
    </lineage>
</organism>
<feature type="binding site" evidence="12">
    <location>
        <position position="105"/>
    </location>
    <ligand>
        <name>[4Fe-4S] cluster</name>
        <dbReference type="ChEBI" id="CHEBI:49883"/>
        <note>4Fe-4S-S-AdoMet</note>
    </ligand>
</feature>
<dbReference type="GO" id="GO:0046872">
    <property type="term" value="F:metal ion binding"/>
    <property type="evidence" value="ECO:0007669"/>
    <property type="project" value="UniProtKB-KW"/>
</dbReference>
<evidence type="ECO:0000256" key="11">
    <source>
        <dbReference type="ARBA" id="ARBA00023157"/>
    </source>
</evidence>
<dbReference type="EC" id="2.1.1.192" evidence="12"/>
<dbReference type="CDD" id="cd01335">
    <property type="entry name" value="Radical_SAM"/>
    <property type="match status" value="1"/>
</dbReference>
<feature type="binding site" evidence="12">
    <location>
        <begin position="206"/>
        <end position="208"/>
    </location>
    <ligand>
        <name>S-adenosyl-L-methionine</name>
        <dbReference type="ChEBI" id="CHEBI:59789"/>
    </ligand>
</feature>
<dbReference type="GO" id="GO:0000049">
    <property type="term" value="F:tRNA binding"/>
    <property type="evidence" value="ECO:0007669"/>
    <property type="project" value="UniProtKB-UniRule"/>
</dbReference>
<keyword evidence="12" id="KW-0819">tRNA processing</keyword>
<evidence type="ECO:0000256" key="8">
    <source>
        <dbReference type="ARBA" id="ARBA00022723"/>
    </source>
</evidence>
<comment type="catalytic activity">
    <reaction evidence="12">
        <text>adenosine(2503) in 23S rRNA + 2 reduced [2Fe-2S]-[ferredoxin] + 2 S-adenosyl-L-methionine = 2-methyladenosine(2503) in 23S rRNA + 5'-deoxyadenosine + L-methionine + 2 oxidized [2Fe-2S]-[ferredoxin] + S-adenosyl-L-homocysteine</text>
        <dbReference type="Rhea" id="RHEA:42916"/>
        <dbReference type="Rhea" id="RHEA-COMP:10000"/>
        <dbReference type="Rhea" id="RHEA-COMP:10001"/>
        <dbReference type="Rhea" id="RHEA-COMP:10152"/>
        <dbReference type="Rhea" id="RHEA-COMP:10282"/>
        <dbReference type="ChEBI" id="CHEBI:17319"/>
        <dbReference type="ChEBI" id="CHEBI:33737"/>
        <dbReference type="ChEBI" id="CHEBI:33738"/>
        <dbReference type="ChEBI" id="CHEBI:57844"/>
        <dbReference type="ChEBI" id="CHEBI:57856"/>
        <dbReference type="ChEBI" id="CHEBI:59789"/>
        <dbReference type="ChEBI" id="CHEBI:74411"/>
        <dbReference type="ChEBI" id="CHEBI:74497"/>
        <dbReference type="EC" id="2.1.1.192"/>
    </reaction>
</comment>
<dbReference type="AlphaFoldDB" id="A0A0G0RFE5"/>
<dbReference type="GO" id="GO:0070040">
    <property type="term" value="F:rRNA (adenine(2503)-C2-)-methyltransferase activity"/>
    <property type="evidence" value="ECO:0007669"/>
    <property type="project" value="UniProtKB-UniRule"/>
</dbReference>
<feature type="active site" description="S-methylcysteine intermediate" evidence="12">
    <location>
        <position position="323"/>
    </location>
</feature>
<sequence length="335" mass="38047">MNIQGINEILIDQPKYRQQQIEKAIYGEFISDWSEAIALPEHLRKQLAEACPLDIHAEETISSGDSRKALIILEDELKIEAVLMMHKGDRNTVCVSSQVGCPMGCLFCATGKLGFKRNLTADEIVEQVLYFARQLKKENKRVTNIVFMGMGEPMVNYDNVMAAIRILNNPNGFNLGARRMSISTSGIPEGIRKFAREGLEVNLALSLHAPNNELRCKIMPVSRRHSLEEVMDALREYVDITHRKIMFEYIMIKDVTDTPELAHELVKLLSGWLGYVNLINYNQTEMFAPSTRERIEEFKQILEDGHITVVQRYTFGQDIDGACGQLAARTKLQID</sequence>
<accession>A0A0G0RFE5</accession>
<dbReference type="GO" id="GO:0002935">
    <property type="term" value="F:tRNA (adenine(37)-C2)-methyltransferase activity"/>
    <property type="evidence" value="ECO:0007669"/>
    <property type="project" value="UniProtKB-UniRule"/>
</dbReference>
<evidence type="ECO:0000256" key="6">
    <source>
        <dbReference type="ARBA" id="ARBA00022679"/>
    </source>
</evidence>
<dbReference type="SMART" id="SM00729">
    <property type="entry name" value="Elp3"/>
    <property type="match status" value="1"/>
</dbReference>
<dbReference type="GO" id="GO:0070475">
    <property type="term" value="P:rRNA base methylation"/>
    <property type="evidence" value="ECO:0007669"/>
    <property type="project" value="UniProtKB-UniRule"/>
</dbReference>
<dbReference type="GO" id="GO:0051539">
    <property type="term" value="F:4 iron, 4 sulfur cluster binding"/>
    <property type="evidence" value="ECO:0007669"/>
    <property type="project" value="UniProtKB-UniRule"/>
</dbReference>
<feature type="binding site" evidence="12">
    <location>
        <position position="108"/>
    </location>
    <ligand>
        <name>[4Fe-4S] cluster</name>
        <dbReference type="ChEBI" id="CHEBI:49883"/>
        <note>4Fe-4S-S-AdoMet</note>
    </ligand>
</feature>
<comment type="function">
    <text evidence="12">Specifically methylates position 2 of adenine 2503 in 23S rRNA and position 2 of adenine 37 in tRNAs.</text>
</comment>
<evidence type="ECO:0000256" key="2">
    <source>
        <dbReference type="ARBA" id="ARBA00022485"/>
    </source>
</evidence>
<dbReference type="STRING" id="1619013.UT41_C0002G0171"/>
<protein>
    <recommendedName>
        <fullName evidence="12">Probable dual-specificity RNA methyltransferase RlmN</fullName>
        <ecNumber evidence="12">2.1.1.192</ecNumber>
    </recommendedName>
    <alternativeName>
        <fullName evidence="12">23S rRNA (adenine(2503)-C(2))-methyltransferase</fullName>
    </alternativeName>
    <alternativeName>
        <fullName evidence="12">23S rRNA m2A2503 methyltransferase</fullName>
    </alternativeName>
    <alternativeName>
        <fullName evidence="12">Ribosomal RNA large subunit methyltransferase N</fullName>
    </alternativeName>
    <alternativeName>
        <fullName evidence="12">tRNA (adenine(37)-C(2))-methyltransferase</fullName>
    </alternativeName>
    <alternativeName>
        <fullName evidence="12">tRNA m2A37 methyltransferase</fullName>
    </alternativeName>
</protein>
<dbReference type="InterPro" id="IPR040072">
    <property type="entry name" value="Methyltransferase_A"/>
</dbReference>
<proteinExistence type="inferred from homology"/>
<dbReference type="InterPro" id="IPR007197">
    <property type="entry name" value="rSAM"/>
</dbReference>
<dbReference type="HAMAP" id="MF_01849">
    <property type="entry name" value="RNA_methyltr_RlmN"/>
    <property type="match status" value="1"/>
</dbReference>
<reference evidence="14 15" key="1">
    <citation type="journal article" date="2015" name="Nature">
        <title>rRNA introns, odd ribosomes, and small enigmatic genomes across a large radiation of phyla.</title>
        <authorList>
            <person name="Brown C.T."/>
            <person name="Hug L.A."/>
            <person name="Thomas B.C."/>
            <person name="Sharon I."/>
            <person name="Castelle C.J."/>
            <person name="Singh A."/>
            <person name="Wilkins M.J."/>
            <person name="Williams K.H."/>
            <person name="Banfield J.F."/>
        </authorList>
    </citation>
    <scope>NUCLEOTIDE SEQUENCE [LARGE SCALE GENOMIC DNA]</scope>
</reference>
<evidence type="ECO:0000256" key="4">
    <source>
        <dbReference type="ARBA" id="ARBA00022552"/>
    </source>
</evidence>
<evidence type="ECO:0000256" key="9">
    <source>
        <dbReference type="ARBA" id="ARBA00023004"/>
    </source>
</evidence>
<dbReference type="PATRIC" id="fig|1619013.3.peg.826"/>
<comment type="caution">
    <text evidence="14">The sequence shown here is derived from an EMBL/GenBank/DDBJ whole genome shotgun (WGS) entry which is preliminary data.</text>
</comment>
<dbReference type="Gene3D" id="1.10.150.530">
    <property type="match status" value="1"/>
</dbReference>
<dbReference type="GO" id="GO:0019843">
    <property type="term" value="F:rRNA binding"/>
    <property type="evidence" value="ECO:0007669"/>
    <property type="project" value="UniProtKB-UniRule"/>
</dbReference>
<comment type="cofactor">
    <cofactor evidence="12">
        <name>[4Fe-4S] cluster</name>
        <dbReference type="ChEBI" id="CHEBI:49883"/>
    </cofactor>
    <text evidence="12">Binds 1 [4Fe-4S] cluster. The cluster is coordinated with 3 cysteines and an exchangeable S-adenosyl-L-methionine.</text>
</comment>
<evidence type="ECO:0000256" key="3">
    <source>
        <dbReference type="ARBA" id="ARBA00022490"/>
    </source>
</evidence>
<evidence type="ECO:0000256" key="10">
    <source>
        <dbReference type="ARBA" id="ARBA00023014"/>
    </source>
</evidence>
<dbReference type="InterPro" id="IPR027492">
    <property type="entry name" value="RNA_MTrfase_RlmN"/>
</dbReference>
<dbReference type="NCBIfam" id="TIGR00048">
    <property type="entry name" value="rRNA_mod_RlmN"/>
    <property type="match status" value="1"/>
</dbReference>
<keyword evidence="4 12" id="KW-0698">rRNA processing</keyword>
<dbReference type="EMBL" id="LBWR01000002">
    <property type="protein sequence ID" value="KKR12397.1"/>
    <property type="molecule type" value="Genomic_DNA"/>
</dbReference>
<dbReference type="InterPro" id="IPR004383">
    <property type="entry name" value="rRNA_lsu_MTrfase_RlmN/Cfr"/>
</dbReference>
<evidence type="ECO:0000256" key="1">
    <source>
        <dbReference type="ARBA" id="ARBA00004496"/>
    </source>
</evidence>
<dbReference type="InterPro" id="IPR058240">
    <property type="entry name" value="rSAM_sf"/>
</dbReference>